<evidence type="ECO:0000313" key="12">
    <source>
        <dbReference type="EMBL" id="WCZ32913.1"/>
    </source>
</evidence>
<dbReference type="InterPro" id="IPR051535">
    <property type="entry name" value="Siderophore_ABC-ATPase"/>
</dbReference>
<feature type="region of interest" description="Disordered" evidence="10">
    <location>
        <begin position="1"/>
        <end position="27"/>
    </location>
</feature>
<dbReference type="EMBL" id="CP063189">
    <property type="protein sequence ID" value="WCZ32913.1"/>
    <property type="molecule type" value="Genomic_DNA"/>
</dbReference>
<proteinExistence type="predicted"/>
<dbReference type="InterPro" id="IPR003593">
    <property type="entry name" value="AAA+_ATPase"/>
</dbReference>
<dbReference type="InterPro" id="IPR027417">
    <property type="entry name" value="P-loop_NTPase"/>
</dbReference>
<name>A0ABY7U9H9_9CORY</name>
<reference evidence="12 13" key="1">
    <citation type="submission" date="2020-10" db="EMBL/GenBank/DDBJ databases">
        <title>Complete genome sequence of Corynebacterium massiliense DSM 45435, type strain of Corynebacterium massiliense.</title>
        <authorList>
            <person name="Busche T."/>
            <person name="Kalinowski J."/>
            <person name="Ruckert C."/>
        </authorList>
    </citation>
    <scope>NUCLEOTIDE SEQUENCE [LARGE SCALE GENOMIC DNA]</scope>
    <source>
        <strain evidence="12 13">DSM 45435</strain>
    </source>
</reference>
<keyword evidence="4" id="KW-0410">Iron transport</keyword>
<dbReference type="SMART" id="SM00382">
    <property type="entry name" value="AAA"/>
    <property type="match status" value="1"/>
</dbReference>
<keyword evidence="8" id="KW-0406">Ion transport</keyword>
<evidence type="ECO:0000313" key="13">
    <source>
        <dbReference type="Proteomes" id="UP001220064"/>
    </source>
</evidence>
<feature type="compositionally biased region" description="Polar residues" evidence="10">
    <location>
        <begin position="1"/>
        <end position="12"/>
    </location>
</feature>
<evidence type="ECO:0000256" key="2">
    <source>
        <dbReference type="ARBA" id="ARBA00022448"/>
    </source>
</evidence>
<keyword evidence="5" id="KW-0547">Nucleotide-binding</keyword>
<evidence type="ECO:0000256" key="6">
    <source>
        <dbReference type="ARBA" id="ARBA00022840"/>
    </source>
</evidence>
<evidence type="ECO:0000259" key="11">
    <source>
        <dbReference type="PROSITE" id="PS50893"/>
    </source>
</evidence>
<dbReference type="GO" id="GO:0005524">
    <property type="term" value="F:ATP binding"/>
    <property type="evidence" value="ECO:0007669"/>
    <property type="project" value="UniProtKB-KW"/>
</dbReference>
<protein>
    <submittedName>
        <fullName evidence="12">Siderophore transport system ATP-binding protein YusV</fullName>
    </submittedName>
</protein>
<dbReference type="CDD" id="cd03214">
    <property type="entry name" value="ABC_Iron-Siderophores_B12_Hemin"/>
    <property type="match status" value="1"/>
</dbReference>
<keyword evidence="13" id="KW-1185">Reference proteome</keyword>
<evidence type="ECO:0000256" key="7">
    <source>
        <dbReference type="ARBA" id="ARBA00023004"/>
    </source>
</evidence>
<dbReference type="InterPro" id="IPR017871">
    <property type="entry name" value="ABC_transporter-like_CS"/>
</dbReference>
<keyword evidence="7" id="KW-0408">Iron</keyword>
<dbReference type="InterPro" id="IPR003439">
    <property type="entry name" value="ABC_transporter-like_ATP-bd"/>
</dbReference>
<organism evidence="12 13">
    <name type="scientific">Corynebacterium massiliense DSM 45435</name>
    <dbReference type="NCBI Taxonomy" id="1121364"/>
    <lineage>
        <taxon>Bacteria</taxon>
        <taxon>Bacillati</taxon>
        <taxon>Actinomycetota</taxon>
        <taxon>Actinomycetes</taxon>
        <taxon>Mycobacteriales</taxon>
        <taxon>Corynebacteriaceae</taxon>
        <taxon>Corynebacterium</taxon>
    </lineage>
</organism>
<dbReference type="PANTHER" id="PTHR42771:SF12">
    <property type="entry name" value="FE(3+) DICITRATE TRANSPORT ATP-BINDING PROTEIN FECE-RELATED"/>
    <property type="match status" value="1"/>
</dbReference>
<sequence length="282" mass="30203">MTASTSRVSNHPHSAPVATENAPTPPPAVRTENLSVAYGRTEPLIVNSVDALFPAGKFSAVIGPNGCGKSTLVRALARLESPRAGAVYIGDEKTADISRRDLAKRMAVMAQHATAPEGITVRELVSRGRFAHQGMMGWRSKQDVAETDAAMRTAGVEELATKEVAALSGGQRQRVWFAMALAQNTPVVVLDEPTSALDIGYQHSFMQLMRTLTGEKTLIAVIHDLAHVLRYADHVVALHGGEVQAAGAPSDVITPKLIRTLYGLDTRVEKVAGEWAIVPRSE</sequence>
<dbReference type="Pfam" id="PF00005">
    <property type="entry name" value="ABC_tran"/>
    <property type="match status" value="1"/>
</dbReference>
<evidence type="ECO:0000256" key="1">
    <source>
        <dbReference type="ARBA" id="ARBA00004202"/>
    </source>
</evidence>
<evidence type="ECO:0000256" key="5">
    <source>
        <dbReference type="ARBA" id="ARBA00022741"/>
    </source>
</evidence>
<dbReference type="PROSITE" id="PS00211">
    <property type="entry name" value="ABC_TRANSPORTER_1"/>
    <property type="match status" value="1"/>
</dbReference>
<keyword evidence="2" id="KW-0813">Transport</keyword>
<feature type="domain" description="ABC transporter" evidence="11">
    <location>
        <begin position="29"/>
        <end position="265"/>
    </location>
</feature>
<keyword evidence="3" id="KW-1003">Cell membrane</keyword>
<gene>
    <name evidence="12" type="primary">yusV2</name>
    <name evidence="12" type="ORF">CMASS_07400</name>
</gene>
<dbReference type="PANTHER" id="PTHR42771">
    <property type="entry name" value="IRON(3+)-HYDROXAMATE IMPORT ATP-BINDING PROTEIN FHUC"/>
    <property type="match status" value="1"/>
</dbReference>
<accession>A0ABY7U9H9</accession>
<evidence type="ECO:0000256" key="3">
    <source>
        <dbReference type="ARBA" id="ARBA00022475"/>
    </source>
</evidence>
<keyword evidence="9" id="KW-0472">Membrane</keyword>
<dbReference type="SUPFAM" id="SSF52540">
    <property type="entry name" value="P-loop containing nucleoside triphosphate hydrolases"/>
    <property type="match status" value="1"/>
</dbReference>
<comment type="subcellular location">
    <subcellularLocation>
        <location evidence="1">Cell membrane</location>
        <topology evidence="1">Peripheral membrane protein</topology>
    </subcellularLocation>
</comment>
<dbReference type="PROSITE" id="PS50893">
    <property type="entry name" value="ABC_TRANSPORTER_2"/>
    <property type="match status" value="1"/>
</dbReference>
<dbReference type="Proteomes" id="UP001220064">
    <property type="component" value="Chromosome"/>
</dbReference>
<dbReference type="Gene3D" id="3.40.50.300">
    <property type="entry name" value="P-loop containing nucleotide triphosphate hydrolases"/>
    <property type="match status" value="1"/>
</dbReference>
<evidence type="ECO:0000256" key="8">
    <source>
        <dbReference type="ARBA" id="ARBA00023065"/>
    </source>
</evidence>
<evidence type="ECO:0000256" key="4">
    <source>
        <dbReference type="ARBA" id="ARBA00022496"/>
    </source>
</evidence>
<evidence type="ECO:0000256" key="10">
    <source>
        <dbReference type="SAM" id="MobiDB-lite"/>
    </source>
</evidence>
<evidence type="ECO:0000256" key="9">
    <source>
        <dbReference type="ARBA" id="ARBA00023136"/>
    </source>
</evidence>
<keyword evidence="6 12" id="KW-0067">ATP-binding</keyword>